<keyword evidence="1" id="KW-0175">Coiled coil</keyword>
<organism evidence="2 3">
    <name type="scientific">Coprinellus micaceus</name>
    <name type="common">Glistening ink-cap mushroom</name>
    <name type="synonym">Coprinus micaceus</name>
    <dbReference type="NCBI Taxonomy" id="71717"/>
    <lineage>
        <taxon>Eukaryota</taxon>
        <taxon>Fungi</taxon>
        <taxon>Dikarya</taxon>
        <taxon>Basidiomycota</taxon>
        <taxon>Agaricomycotina</taxon>
        <taxon>Agaricomycetes</taxon>
        <taxon>Agaricomycetidae</taxon>
        <taxon>Agaricales</taxon>
        <taxon>Agaricineae</taxon>
        <taxon>Psathyrellaceae</taxon>
        <taxon>Coprinellus</taxon>
    </lineage>
</organism>
<evidence type="ECO:0000313" key="2">
    <source>
        <dbReference type="EMBL" id="TEB37171.1"/>
    </source>
</evidence>
<dbReference type="AlphaFoldDB" id="A0A4Y7TT48"/>
<keyword evidence="3" id="KW-1185">Reference proteome</keyword>
<reference evidence="2 3" key="1">
    <citation type="journal article" date="2019" name="Nat. Ecol. Evol.">
        <title>Megaphylogeny resolves global patterns of mushroom evolution.</title>
        <authorList>
            <person name="Varga T."/>
            <person name="Krizsan K."/>
            <person name="Foldi C."/>
            <person name="Dima B."/>
            <person name="Sanchez-Garcia M."/>
            <person name="Sanchez-Ramirez S."/>
            <person name="Szollosi G.J."/>
            <person name="Szarkandi J.G."/>
            <person name="Papp V."/>
            <person name="Albert L."/>
            <person name="Andreopoulos W."/>
            <person name="Angelini C."/>
            <person name="Antonin V."/>
            <person name="Barry K.W."/>
            <person name="Bougher N.L."/>
            <person name="Buchanan P."/>
            <person name="Buyck B."/>
            <person name="Bense V."/>
            <person name="Catcheside P."/>
            <person name="Chovatia M."/>
            <person name="Cooper J."/>
            <person name="Damon W."/>
            <person name="Desjardin D."/>
            <person name="Finy P."/>
            <person name="Geml J."/>
            <person name="Haridas S."/>
            <person name="Hughes K."/>
            <person name="Justo A."/>
            <person name="Karasinski D."/>
            <person name="Kautmanova I."/>
            <person name="Kiss B."/>
            <person name="Kocsube S."/>
            <person name="Kotiranta H."/>
            <person name="LaButti K.M."/>
            <person name="Lechner B.E."/>
            <person name="Liimatainen K."/>
            <person name="Lipzen A."/>
            <person name="Lukacs Z."/>
            <person name="Mihaltcheva S."/>
            <person name="Morgado L.N."/>
            <person name="Niskanen T."/>
            <person name="Noordeloos M.E."/>
            <person name="Ohm R.A."/>
            <person name="Ortiz-Santana B."/>
            <person name="Ovrebo C."/>
            <person name="Racz N."/>
            <person name="Riley R."/>
            <person name="Savchenko A."/>
            <person name="Shiryaev A."/>
            <person name="Soop K."/>
            <person name="Spirin V."/>
            <person name="Szebenyi C."/>
            <person name="Tomsovsky M."/>
            <person name="Tulloss R.E."/>
            <person name="Uehling J."/>
            <person name="Grigoriev I.V."/>
            <person name="Vagvolgyi C."/>
            <person name="Papp T."/>
            <person name="Martin F.M."/>
            <person name="Miettinen O."/>
            <person name="Hibbett D.S."/>
            <person name="Nagy L.G."/>
        </authorList>
    </citation>
    <scope>NUCLEOTIDE SEQUENCE [LARGE SCALE GENOMIC DNA]</scope>
    <source>
        <strain evidence="2 3">FP101781</strain>
    </source>
</reference>
<evidence type="ECO:0000256" key="1">
    <source>
        <dbReference type="SAM" id="Coils"/>
    </source>
</evidence>
<name>A0A4Y7TT48_COPMI</name>
<accession>A0A4Y7TT48</accession>
<protein>
    <submittedName>
        <fullName evidence="2">Uncharacterized protein</fullName>
    </submittedName>
</protein>
<proteinExistence type="predicted"/>
<evidence type="ECO:0000313" key="3">
    <source>
        <dbReference type="Proteomes" id="UP000298030"/>
    </source>
</evidence>
<dbReference type="Proteomes" id="UP000298030">
    <property type="component" value="Unassembled WGS sequence"/>
</dbReference>
<dbReference type="EMBL" id="QPFP01000004">
    <property type="protein sequence ID" value="TEB37171.1"/>
    <property type="molecule type" value="Genomic_DNA"/>
</dbReference>
<gene>
    <name evidence="2" type="ORF">FA13DRAFT_1705457</name>
</gene>
<comment type="caution">
    <text evidence="2">The sequence shown here is derived from an EMBL/GenBank/DDBJ whole genome shotgun (WGS) entry which is preliminary data.</text>
</comment>
<sequence>MGLTLVLKMKSLPKESLSRYIKGMAEELVRYTYLSLLLVRRLTTGFMKGAAVALLGLGACIHGDLIHAPPALKNLARLQCTGMLEDFESVMRVVQDTSDGQEDPHLIHYTGDWWTAFHPDTPAPEVDLSLMFDWWVSQREICPKPVVVPRFASFNLSHMVARDLKALEDIVRKMRVDIETDIRLTREELTRLCVCIAETKMEILRLEKKEAEAVEAEVKRACAQPSHG</sequence>
<feature type="coiled-coil region" evidence="1">
    <location>
        <begin position="196"/>
        <end position="224"/>
    </location>
</feature>